<dbReference type="SMART" id="SM00220">
    <property type="entry name" value="S_TKc"/>
    <property type="match status" value="1"/>
</dbReference>
<evidence type="ECO:0000313" key="13">
    <source>
        <dbReference type="Proteomes" id="UP000188320"/>
    </source>
</evidence>
<dbReference type="InterPro" id="IPR000719">
    <property type="entry name" value="Prot_kinase_dom"/>
</dbReference>
<dbReference type="EMBL" id="LSSK01000185">
    <property type="protein sequence ID" value="OMH84505.1"/>
    <property type="molecule type" value="Genomic_DNA"/>
</dbReference>
<comment type="catalytic activity">
    <reaction evidence="9">
        <text>L-seryl-[protein] + ATP = O-phospho-L-seryl-[protein] + ADP + H(+)</text>
        <dbReference type="Rhea" id="RHEA:17989"/>
        <dbReference type="Rhea" id="RHEA-COMP:9863"/>
        <dbReference type="Rhea" id="RHEA-COMP:11604"/>
        <dbReference type="ChEBI" id="CHEBI:15378"/>
        <dbReference type="ChEBI" id="CHEBI:29999"/>
        <dbReference type="ChEBI" id="CHEBI:30616"/>
        <dbReference type="ChEBI" id="CHEBI:83421"/>
        <dbReference type="ChEBI" id="CHEBI:456216"/>
        <dbReference type="EC" id="2.7.11.1"/>
    </reaction>
</comment>
<evidence type="ECO:0000256" key="4">
    <source>
        <dbReference type="ARBA" id="ARBA00022679"/>
    </source>
</evidence>
<dbReference type="AlphaFoldDB" id="A0A1R1PU44"/>
<feature type="compositionally biased region" description="Polar residues" evidence="10">
    <location>
        <begin position="522"/>
        <end position="533"/>
    </location>
</feature>
<dbReference type="SUPFAM" id="SSF56112">
    <property type="entry name" value="Protein kinase-like (PK-like)"/>
    <property type="match status" value="1"/>
</dbReference>
<keyword evidence="13" id="KW-1185">Reference proteome</keyword>
<dbReference type="EC" id="2.7.11.1" evidence="2"/>
<evidence type="ECO:0000313" key="12">
    <source>
        <dbReference type="EMBL" id="OMH84505.1"/>
    </source>
</evidence>
<dbReference type="InterPro" id="IPR008271">
    <property type="entry name" value="Ser/Thr_kinase_AS"/>
</dbReference>
<dbReference type="PROSITE" id="PS50011">
    <property type="entry name" value="PROTEIN_KINASE_DOM"/>
    <property type="match status" value="1"/>
</dbReference>
<accession>A0A1R1PU44</accession>
<feature type="region of interest" description="Disordered" evidence="10">
    <location>
        <begin position="440"/>
        <end position="480"/>
    </location>
</feature>
<evidence type="ECO:0000256" key="6">
    <source>
        <dbReference type="ARBA" id="ARBA00022777"/>
    </source>
</evidence>
<keyword evidence="6 12" id="KW-0418">Kinase</keyword>
<dbReference type="FunFam" id="1.10.510.10:FF:000121">
    <property type="entry name" value="Serine/threonine-protein kinase nrc-2"/>
    <property type="match status" value="1"/>
</dbReference>
<dbReference type="FunFam" id="3.30.200.20:FF:000042">
    <property type="entry name" value="Aurora kinase A"/>
    <property type="match status" value="1"/>
</dbReference>
<dbReference type="InterPro" id="IPR011009">
    <property type="entry name" value="Kinase-like_dom_sf"/>
</dbReference>
<evidence type="ECO:0000256" key="2">
    <source>
        <dbReference type="ARBA" id="ARBA00012513"/>
    </source>
</evidence>
<evidence type="ECO:0000256" key="10">
    <source>
        <dbReference type="SAM" id="MobiDB-lite"/>
    </source>
</evidence>
<name>A0A1R1PU44_ZANCU</name>
<feature type="region of interest" description="Disordered" evidence="10">
    <location>
        <begin position="1"/>
        <end position="24"/>
    </location>
</feature>
<dbReference type="CDD" id="cd05574">
    <property type="entry name" value="STKc_phototropin_like"/>
    <property type="match status" value="1"/>
</dbReference>
<sequence>MHAINGGMASGKIAMPLPTHHNKRTEKDEYGMMFKYETKIDFMKEKLFDVEKGNLEIKKENGEKMVAVRSAPVAAVRESSTNSATTTLRQSGTVSIRRTYSSNSMKIHKVKVGPSSFTKIKLLGMGDVGKVYLVREKETHKLYAMKVLNKEEMIRRNKIKRVLAEQEILSTANFPFVVTLYHSFQSERRLYFCMDYCLGGEFFRVLQSRPGKCLSEEDTKFYAAEVTCALEYLHLNGFVYRDLKPENILLHETGHIMLTDFDLSKQSSPPGPPTIMKIGNMFTSYMALDTRSCTAALRTNSFVGTEEYIAPEVIRGVGHTAAVDWWTLGILIFEMLFGTTPFKGKDRNTTFRNILKSEVVFPTTQEISSTCKSLIRKLLIKNDTTRLGRKGGASDIKTAPWFSGITWALLRHRAPPIIPLEDPIKLQLLNYALTYIPPLPTTTEGSTSKDDLNNNTTKHKHHNNINNNNNNGGGKRADSGSLDIESEKLYENTSMRKNPFDKFSSVTILHDVELGLADQNKKLSSGSTDNDFQSDVDHSDYGMELSHSLDVYANKNKR</sequence>
<dbReference type="OrthoDB" id="432483at2759"/>
<comment type="caution">
    <text evidence="12">The sequence shown here is derived from an EMBL/GenBank/DDBJ whole genome shotgun (WGS) entry which is preliminary data.</text>
</comment>
<proteinExistence type="inferred from homology"/>
<comment type="catalytic activity">
    <reaction evidence="8">
        <text>L-threonyl-[protein] + ATP = O-phospho-L-threonyl-[protein] + ADP + H(+)</text>
        <dbReference type="Rhea" id="RHEA:46608"/>
        <dbReference type="Rhea" id="RHEA-COMP:11060"/>
        <dbReference type="Rhea" id="RHEA-COMP:11605"/>
        <dbReference type="ChEBI" id="CHEBI:15378"/>
        <dbReference type="ChEBI" id="CHEBI:30013"/>
        <dbReference type="ChEBI" id="CHEBI:30616"/>
        <dbReference type="ChEBI" id="CHEBI:61977"/>
        <dbReference type="ChEBI" id="CHEBI:456216"/>
        <dbReference type="EC" id="2.7.11.1"/>
    </reaction>
</comment>
<reference evidence="13" key="1">
    <citation type="submission" date="2017-01" db="EMBL/GenBank/DDBJ databases">
        <authorList>
            <person name="Wang Y."/>
            <person name="White M."/>
            <person name="Kvist S."/>
            <person name="Moncalvo J.-M."/>
        </authorList>
    </citation>
    <scope>NUCLEOTIDE SEQUENCE [LARGE SCALE GENOMIC DNA]</scope>
    <source>
        <strain evidence="13">COL-18-3</strain>
    </source>
</reference>
<dbReference type="Pfam" id="PF00069">
    <property type="entry name" value="Pkinase"/>
    <property type="match status" value="1"/>
</dbReference>
<evidence type="ECO:0000256" key="7">
    <source>
        <dbReference type="ARBA" id="ARBA00022840"/>
    </source>
</evidence>
<keyword evidence="5" id="KW-0547">Nucleotide-binding</keyword>
<evidence type="ECO:0000256" key="5">
    <source>
        <dbReference type="ARBA" id="ARBA00022741"/>
    </source>
</evidence>
<evidence type="ECO:0000256" key="9">
    <source>
        <dbReference type="ARBA" id="ARBA00048679"/>
    </source>
</evidence>
<keyword evidence="4" id="KW-0808">Transferase</keyword>
<evidence type="ECO:0000256" key="1">
    <source>
        <dbReference type="ARBA" id="ARBA00009903"/>
    </source>
</evidence>
<dbReference type="Gene3D" id="1.10.510.10">
    <property type="entry name" value="Transferase(Phosphotransferase) domain 1"/>
    <property type="match status" value="1"/>
</dbReference>
<gene>
    <name evidence="12" type="ORF">AX774_g1964</name>
</gene>
<dbReference type="GO" id="GO:0004674">
    <property type="term" value="F:protein serine/threonine kinase activity"/>
    <property type="evidence" value="ECO:0007669"/>
    <property type="project" value="UniProtKB-KW"/>
</dbReference>
<organism evidence="12 13">
    <name type="scientific">Zancudomyces culisetae</name>
    <name type="common">Gut fungus</name>
    <name type="synonym">Smittium culisetae</name>
    <dbReference type="NCBI Taxonomy" id="1213189"/>
    <lineage>
        <taxon>Eukaryota</taxon>
        <taxon>Fungi</taxon>
        <taxon>Fungi incertae sedis</taxon>
        <taxon>Zoopagomycota</taxon>
        <taxon>Kickxellomycotina</taxon>
        <taxon>Harpellomycetes</taxon>
        <taxon>Harpellales</taxon>
        <taxon>Legeriomycetaceae</taxon>
        <taxon>Zancudomyces</taxon>
    </lineage>
</organism>
<evidence type="ECO:0000259" key="11">
    <source>
        <dbReference type="PROSITE" id="PS50011"/>
    </source>
</evidence>
<comment type="similarity">
    <text evidence="1">Belongs to the protein kinase superfamily. AGC Ser/Thr protein kinase family.</text>
</comment>
<evidence type="ECO:0000256" key="3">
    <source>
        <dbReference type="ARBA" id="ARBA00022527"/>
    </source>
</evidence>
<dbReference type="Gene3D" id="3.30.200.20">
    <property type="entry name" value="Phosphorylase Kinase, domain 1"/>
    <property type="match status" value="1"/>
</dbReference>
<dbReference type="PROSITE" id="PS00108">
    <property type="entry name" value="PROTEIN_KINASE_ST"/>
    <property type="match status" value="1"/>
</dbReference>
<feature type="domain" description="Protein kinase" evidence="11">
    <location>
        <begin position="117"/>
        <end position="402"/>
    </location>
</feature>
<keyword evidence="3" id="KW-0723">Serine/threonine-protein kinase</keyword>
<dbReference type="PANTHER" id="PTHR45637">
    <property type="entry name" value="FLIPPASE KINASE 1-RELATED"/>
    <property type="match status" value="1"/>
</dbReference>
<keyword evidence="7" id="KW-0067">ATP-binding</keyword>
<protein>
    <recommendedName>
        <fullName evidence="2">non-specific serine/threonine protein kinase</fullName>
        <ecNumber evidence="2">2.7.11.1</ecNumber>
    </recommendedName>
</protein>
<dbReference type="Proteomes" id="UP000188320">
    <property type="component" value="Unassembled WGS sequence"/>
</dbReference>
<dbReference type="GO" id="GO:0005524">
    <property type="term" value="F:ATP binding"/>
    <property type="evidence" value="ECO:0007669"/>
    <property type="project" value="UniProtKB-KW"/>
</dbReference>
<evidence type="ECO:0000256" key="8">
    <source>
        <dbReference type="ARBA" id="ARBA00047899"/>
    </source>
</evidence>
<feature type="region of interest" description="Disordered" evidence="10">
    <location>
        <begin position="521"/>
        <end position="558"/>
    </location>
</feature>